<keyword evidence="3" id="KW-1185">Reference proteome</keyword>
<gene>
    <name evidence="2" type="ORF">TTRE_0000080601</name>
</gene>
<dbReference type="Proteomes" id="UP000030665">
    <property type="component" value="Unassembled WGS sequence"/>
</dbReference>
<feature type="region of interest" description="Disordered" evidence="1">
    <location>
        <begin position="1"/>
        <end position="80"/>
    </location>
</feature>
<organism evidence="2 3">
    <name type="scientific">Trichuris trichiura</name>
    <name type="common">Whipworm</name>
    <name type="synonym">Trichocephalus trichiurus</name>
    <dbReference type="NCBI Taxonomy" id="36087"/>
    <lineage>
        <taxon>Eukaryota</taxon>
        <taxon>Metazoa</taxon>
        <taxon>Ecdysozoa</taxon>
        <taxon>Nematoda</taxon>
        <taxon>Enoplea</taxon>
        <taxon>Dorylaimia</taxon>
        <taxon>Trichinellida</taxon>
        <taxon>Trichuridae</taxon>
        <taxon>Trichuris</taxon>
    </lineage>
</organism>
<name>A0A077YXN4_TRITR</name>
<dbReference type="EMBL" id="HG805826">
    <property type="protein sequence ID" value="CDW52544.1"/>
    <property type="molecule type" value="Genomic_DNA"/>
</dbReference>
<reference evidence="2" key="1">
    <citation type="submission" date="2014-01" db="EMBL/GenBank/DDBJ databases">
        <authorList>
            <person name="Aslett M."/>
        </authorList>
    </citation>
    <scope>NUCLEOTIDE SEQUENCE</scope>
</reference>
<evidence type="ECO:0000313" key="2">
    <source>
        <dbReference type="EMBL" id="CDW52544.1"/>
    </source>
</evidence>
<evidence type="ECO:0000313" key="3">
    <source>
        <dbReference type="Proteomes" id="UP000030665"/>
    </source>
</evidence>
<feature type="compositionally biased region" description="Basic and acidic residues" evidence="1">
    <location>
        <begin position="68"/>
        <end position="80"/>
    </location>
</feature>
<proteinExistence type="predicted"/>
<feature type="compositionally biased region" description="Low complexity" evidence="1">
    <location>
        <begin position="46"/>
        <end position="58"/>
    </location>
</feature>
<accession>A0A077YXN4</accession>
<protein>
    <submittedName>
        <fullName evidence="2">Uncharacterized protein</fullName>
    </submittedName>
</protein>
<sequence length="190" mass="21126">MTNDRQGPSYQLHPKANSAEGVVPSEGSFMGSLASTSSNQSLQIMDTTLVSTDSSSQDSLEDQSNMDSEERRVKPPEKLPQRSNYRYWTTLAMGNTPGVNKKVESSDSADVSGDESFYQLNETLRFCGPMRSRKEVLPAVLRWSARTLVEVVRPNDGMLKWFFYLHARLLNVKRPLGSTETAGELQTKAG</sequence>
<evidence type="ECO:0000256" key="1">
    <source>
        <dbReference type="SAM" id="MobiDB-lite"/>
    </source>
</evidence>
<dbReference type="AlphaFoldDB" id="A0A077YXN4"/>
<feature type="compositionally biased region" description="Polar residues" evidence="1">
    <location>
        <begin position="33"/>
        <end position="45"/>
    </location>
</feature>
<reference evidence="2" key="2">
    <citation type="submission" date="2014-03" db="EMBL/GenBank/DDBJ databases">
        <title>The whipworm genome and dual-species transcriptomics of an intimate host-pathogen interaction.</title>
        <authorList>
            <person name="Foth B.J."/>
            <person name="Tsai I.J."/>
            <person name="Reid A.J."/>
            <person name="Bancroft A.J."/>
            <person name="Nichol S."/>
            <person name="Tracey A."/>
            <person name="Holroyd N."/>
            <person name="Cotton J.A."/>
            <person name="Stanley E.J."/>
            <person name="Zarowiecki M."/>
            <person name="Liu J.Z."/>
            <person name="Huckvale T."/>
            <person name="Cooper P.J."/>
            <person name="Grencis R.K."/>
            <person name="Berriman M."/>
        </authorList>
    </citation>
    <scope>NUCLEOTIDE SEQUENCE [LARGE SCALE GENOMIC DNA]</scope>
</reference>